<dbReference type="SMART" id="SM00866">
    <property type="entry name" value="UTRA"/>
    <property type="match status" value="1"/>
</dbReference>
<sequence length="241" mass="28057">MKIKTDSRLLYLQVMERIKQDIENGIYLPHHKLPSEYELSKIFGVSRATLREALRVLEEESVLVRKHGVGTFIKPKPVFRTGIEQLSSVSEMIEEAGKSPGTIFLSSKVQSPSKEDLENFSITENDKIYVIERIRTANGEPVVYCVDKMPSTYFKQVPSFEDVSFFNYIKNETGRNIMYSNARIEPIGYHDKVSPLLQCEPEVALLLIEQLHYDELDRPLMHSFNYFRSDQFSFNVFRKRF</sequence>
<dbReference type="AlphaFoldDB" id="A0A940SHG9"/>
<dbReference type="InterPro" id="IPR000524">
    <property type="entry name" value="Tscrpt_reg_HTH_GntR"/>
</dbReference>
<dbReference type="SMART" id="SM00345">
    <property type="entry name" value="HTH_GNTR"/>
    <property type="match status" value="1"/>
</dbReference>
<dbReference type="InterPro" id="IPR028978">
    <property type="entry name" value="Chorismate_lyase_/UTRA_dom_sf"/>
</dbReference>
<evidence type="ECO:0000256" key="2">
    <source>
        <dbReference type="ARBA" id="ARBA00023125"/>
    </source>
</evidence>
<evidence type="ECO:0000256" key="3">
    <source>
        <dbReference type="ARBA" id="ARBA00023163"/>
    </source>
</evidence>
<comment type="caution">
    <text evidence="5">The sequence shown here is derived from an EMBL/GenBank/DDBJ whole genome shotgun (WGS) entry which is preliminary data.</text>
</comment>
<dbReference type="RefSeq" id="WP_209406526.1">
    <property type="nucleotide sequence ID" value="NZ_JAGIYQ010000009.1"/>
</dbReference>
<dbReference type="Pfam" id="PF07702">
    <property type="entry name" value="UTRA"/>
    <property type="match status" value="1"/>
</dbReference>
<keyword evidence="1" id="KW-0805">Transcription regulation</keyword>
<dbReference type="Proteomes" id="UP000682134">
    <property type="component" value="Unassembled WGS sequence"/>
</dbReference>
<dbReference type="Gene3D" id="1.10.10.10">
    <property type="entry name" value="Winged helix-like DNA-binding domain superfamily/Winged helix DNA-binding domain"/>
    <property type="match status" value="1"/>
</dbReference>
<dbReference type="GO" id="GO:0003700">
    <property type="term" value="F:DNA-binding transcription factor activity"/>
    <property type="evidence" value="ECO:0007669"/>
    <property type="project" value="InterPro"/>
</dbReference>
<dbReference type="Pfam" id="PF00392">
    <property type="entry name" value="GntR"/>
    <property type="match status" value="1"/>
</dbReference>
<evidence type="ECO:0000256" key="1">
    <source>
        <dbReference type="ARBA" id="ARBA00023015"/>
    </source>
</evidence>
<reference evidence="5" key="1">
    <citation type="submission" date="2021-04" db="EMBL/GenBank/DDBJ databases">
        <title>Genome seq and assembly of Bacillus sp.</title>
        <authorList>
            <person name="Chhetri G."/>
        </authorList>
    </citation>
    <scope>NUCLEOTIDE SEQUENCE</scope>
    <source>
        <strain evidence="5">RG28</strain>
    </source>
</reference>
<dbReference type="InterPro" id="IPR036390">
    <property type="entry name" value="WH_DNA-bd_sf"/>
</dbReference>
<dbReference type="EMBL" id="JAGIYQ010000009">
    <property type="protein sequence ID" value="MBP0726182.1"/>
    <property type="molecule type" value="Genomic_DNA"/>
</dbReference>
<dbReference type="Gene3D" id="3.40.1410.10">
    <property type="entry name" value="Chorismate lyase-like"/>
    <property type="match status" value="1"/>
</dbReference>
<dbReference type="InterPro" id="IPR011663">
    <property type="entry name" value="UTRA"/>
</dbReference>
<dbReference type="PRINTS" id="PR00035">
    <property type="entry name" value="HTHGNTR"/>
</dbReference>
<evidence type="ECO:0000313" key="5">
    <source>
        <dbReference type="EMBL" id="MBP0726182.1"/>
    </source>
</evidence>
<protein>
    <submittedName>
        <fullName evidence="5">GntR family transcriptional regulator</fullName>
    </submittedName>
</protein>
<dbReference type="GO" id="GO:0003677">
    <property type="term" value="F:DNA binding"/>
    <property type="evidence" value="ECO:0007669"/>
    <property type="project" value="UniProtKB-KW"/>
</dbReference>
<keyword evidence="3" id="KW-0804">Transcription</keyword>
<organism evidence="5 6">
    <name type="scientific">Gottfriedia endophytica</name>
    <dbReference type="NCBI Taxonomy" id="2820819"/>
    <lineage>
        <taxon>Bacteria</taxon>
        <taxon>Bacillati</taxon>
        <taxon>Bacillota</taxon>
        <taxon>Bacilli</taxon>
        <taxon>Bacillales</taxon>
        <taxon>Bacillaceae</taxon>
        <taxon>Gottfriedia</taxon>
    </lineage>
</organism>
<accession>A0A940SHG9</accession>
<proteinExistence type="predicted"/>
<dbReference type="SUPFAM" id="SSF46785">
    <property type="entry name" value="Winged helix' DNA-binding domain"/>
    <property type="match status" value="1"/>
</dbReference>
<evidence type="ECO:0000259" key="4">
    <source>
        <dbReference type="PROSITE" id="PS50949"/>
    </source>
</evidence>
<name>A0A940SHG9_9BACI</name>
<dbReference type="SUPFAM" id="SSF64288">
    <property type="entry name" value="Chorismate lyase-like"/>
    <property type="match status" value="1"/>
</dbReference>
<gene>
    <name evidence="5" type="ORF">J5Y03_13445</name>
</gene>
<dbReference type="PANTHER" id="PTHR44846">
    <property type="entry name" value="MANNOSYL-D-GLYCERATE TRANSPORT/METABOLISM SYSTEM REPRESSOR MNGR-RELATED"/>
    <property type="match status" value="1"/>
</dbReference>
<dbReference type="CDD" id="cd07377">
    <property type="entry name" value="WHTH_GntR"/>
    <property type="match status" value="1"/>
</dbReference>
<feature type="domain" description="HTH gntR-type" evidence="4">
    <location>
        <begin position="8"/>
        <end position="76"/>
    </location>
</feature>
<dbReference type="PANTHER" id="PTHR44846:SF17">
    <property type="entry name" value="GNTR-FAMILY TRANSCRIPTIONAL REGULATOR"/>
    <property type="match status" value="1"/>
</dbReference>
<keyword evidence="2" id="KW-0238">DNA-binding</keyword>
<dbReference type="InterPro" id="IPR050679">
    <property type="entry name" value="Bact_HTH_transcr_reg"/>
</dbReference>
<dbReference type="GO" id="GO:0045892">
    <property type="term" value="P:negative regulation of DNA-templated transcription"/>
    <property type="evidence" value="ECO:0007669"/>
    <property type="project" value="TreeGrafter"/>
</dbReference>
<evidence type="ECO:0000313" key="6">
    <source>
        <dbReference type="Proteomes" id="UP000682134"/>
    </source>
</evidence>
<keyword evidence="6" id="KW-1185">Reference proteome</keyword>
<dbReference type="InterPro" id="IPR036388">
    <property type="entry name" value="WH-like_DNA-bd_sf"/>
</dbReference>
<dbReference type="PROSITE" id="PS50949">
    <property type="entry name" value="HTH_GNTR"/>
    <property type="match status" value="1"/>
</dbReference>